<dbReference type="InterPro" id="IPR011856">
    <property type="entry name" value="tRNA_endonuc-like_dom_sf"/>
</dbReference>
<protein>
    <recommendedName>
        <fullName evidence="5">DUF1016 domain-containing protein</fullName>
    </recommendedName>
</protein>
<dbReference type="Gene3D" id="3.40.1350.10">
    <property type="match status" value="1"/>
</dbReference>
<feature type="domain" description="YhcG N-terminal" evidence="2">
    <location>
        <begin position="30"/>
        <end position="166"/>
    </location>
</feature>
<dbReference type="Pfam" id="PF17761">
    <property type="entry name" value="DUF1016_N"/>
    <property type="match status" value="1"/>
</dbReference>
<dbReference type="GO" id="GO:0003676">
    <property type="term" value="F:nucleic acid binding"/>
    <property type="evidence" value="ECO:0007669"/>
    <property type="project" value="InterPro"/>
</dbReference>
<dbReference type="EMBL" id="CP053452">
    <property type="protein sequence ID" value="QJW95392.1"/>
    <property type="molecule type" value="Genomic_DNA"/>
</dbReference>
<dbReference type="Proteomes" id="UP000503447">
    <property type="component" value="Chromosome"/>
</dbReference>
<dbReference type="AlphaFoldDB" id="A0A6M5YQX3"/>
<proteinExistence type="predicted"/>
<feature type="domain" description="YhcG PDDEXK nuclease" evidence="1">
    <location>
        <begin position="189"/>
        <end position="343"/>
    </location>
</feature>
<dbReference type="InterPro" id="IPR009362">
    <property type="entry name" value="YhcG_C"/>
</dbReference>
<evidence type="ECO:0000259" key="1">
    <source>
        <dbReference type="Pfam" id="PF06250"/>
    </source>
</evidence>
<dbReference type="InterPro" id="IPR053148">
    <property type="entry name" value="PD-DEXK-like_domain"/>
</dbReference>
<accession>A0A6M5YQX3</accession>
<sequence>MAKKKTTPKSPPPAKRLAELPAGYPKLLDELKARIQSAQLKAAVAVHHELVMLYWHIGREILTRQQAEGWGAKVIDRLGHDLQTEFPGASGYSPRNLKYMRAFAEAWPEEEIVQRVVAQIPWGHNITLLEALKAPKQREWYARAAVQYGWSRPVLVHQIETDLYARQGKAITNFDLTLPPPQSDLARAALKDPLTFDFLRLTAEHQERELEAGLLAHIRQFLLELGAGFAFVGQQVPLEVGGEDFTVDLLFYHLKLRAFVVIDLKAVPFKPEFAGKMNFYLSTVDDLLRHPDDQPSIGIVLCKSRNEVVAEYALRDLKKPVGVASYVTRLVETLPAAFRGQLPDPKQLKAALEQAKAIPAPE</sequence>
<reference evidence="4" key="1">
    <citation type="submission" date="2020-05" db="EMBL/GenBank/DDBJ databases">
        <title>Frigoriglobus tundricola gen. nov., sp. nov., a psychrotolerant cellulolytic planctomycete of the family Gemmataceae with two divergent copies of 16S rRNA gene.</title>
        <authorList>
            <person name="Kulichevskaya I.S."/>
            <person name="Ivanova A.A."/>
            <person name="Naumoff D.G."/>
            <person name="Beletsky A.V."/>
            <person name="Rijpstra W.I.C."/>
            <person name="Sinninghe Damste J.S."/>
            <person name="Mardanov A.V."/>
            <person name="Ravin N.V."/>
            <person name="Dedysh S.N."/>
        </authorList>
    </citation>
    <scope>NUCLEOTIDE SEQUENCE [LARGE SCALE GENOMIC DNA]</scope>
    <source>
        <strain evidence="4">PL17</strain>
    </source>
</reference>
<dbReference type="PANTHER" id="PTHR30547:SF0">
    <property type="entry name" value="BLR8175 PROTEIN"/>
    <property type="match status" value="1"/>
</dbReference>
<evidence type="ECO:0000259" key="2">
    <source>
        <dbReference type="Pfam" id="PF17761"/>
    </source>
</evidence>
<dbReference type="KEGG" id="ftj:FTUN_2941"/>
<evidence type="ECO:0000313" key="3">
    <source>
        <dbReference type="EMBL" id="QJW95392.1"/>
    </source>
</evidence>
<evidence type="ECO:0000313" key="4">
    <source>
        <dbReference type="Proteomes" id="UP000503447"/>
    </source>
</evidence>
<name>A0A6M5YQX3_9BACT</name>
<gene>
    <name evidence="3" type="ORF">FTUN_2941</name>
</gene>
<organism evidence="3 4">
    <name type="scientific">Frigoriglobus tundricola</name>
    <dbReference type="NCBI Taxonomy" id="2774151"/>
    <lineage>
        <taxon>Bacteria</taxon>
        <taxon>Pseudomonadati</taxon>
        <taxon>Planctomycetota</taxon>
        <taxon>Planctomycetia</taxon>
        <taxon>Gemmatales</taxon>
        <taxon>Gemmataceae</taxon>
        <taxon>Frigoriglobus</taxon>
    </lineage>
</organism>
<keyword evidence="4" id="KW-1185">Reference proteome</keyword>
<evidence type="ECO:0008006" key="5">
    <source>
        <dbReference type="Google" id="ProtNLM"/>
    </source>
</evidence>
<dbReference type="Pfam" id="PF06250">
    <property type="entry name" value="YhcG_C"/>
    <property type="match status" value="1"/>
</dbReference>
<dbReference type="RefSeq" id="WP_171471183.1">
    <property type="nucleotide sequence ID" value="NZ_CP053452.2"/>
</dbReference>
<dbReference type="PANTHER" id="PTHR30547">
    <property type="entry name" value="UNCHARACTERIZED PROTEIN YHCG-RELATED"/>
    <property type="match status" value="1"/>
</dbReference>
<dbReference type="InterPro" id="IPR041527">
    <property type="entry name" value="YhcG_N"/>
</dbReference>
<dbReference type="REBASE" id="409664">
    <property type="entry name" value="S.GbaFL17ORF2941P"/>
</dbReference>